<gene>
    <name evidence="2" type="ORF">P4R38_04685</name>
</gene>
<name>A0ABT6C4C7_9MICO</name>
<sequence>MRVQLSRAAGWRLPPRARSVAYPTPYANPFRPERRTVEANSVAVERYRQWLAERPDLIEQVRGELAGKDLACWCAPHLPCHADVLLDVAAGADP</sequence>
<dbReference type="InterPro" id="IPR025475">
    <property type="entry name" value="DUF4326"/>
</dbReference>
<dbReference type="EMBL" id="JAROAV010000012">
    <property type="protein sequence ID" value="MDF8263541.1"/>
    <property type="molecule type" value="Genomic_DNA"/>
</dbReference>
<evidence type="ECO:0000313" key="3">
    <source>
        <dbReference type="Proteomes" id="UP001528912"/>
    </source>
</evidence>
<evidence type="ECO:0000259" key="1">
    <source>
        <dbReference type="Pfam" id="PF14216"/>
    </source>
</evidence>
<evidence type="ECO:0000313" key="2">
    <source>
        <dbReference type="EMBL" id="MDF8263541.1"/>
    </source>
</evidence>
<reference evidence="2 3" key="1">
    <citation type="submission" date="2023-03" db="EMBL/GenBank/DDBJ databases">
        <title>YIM 133296 draft genome.</title>
        <authorList>
            <person name="Xiong L."/>
        </authorList>
    </citation>
    <scope>NUCLEOTIDE SEQUENCE [LARGE SCALE GENOMIC DNA]</scope>
    <source>
        <strain evidence="2 3">YIM 133296</strain>
    </source>
</reference>
<dbReference type="Pfam" id="PF14216">
    <property type="entry name" value="DUF4326"/>
    <property type="match status" value="1"/>
</dbReference>
<accession>A0ABT6C4C7</accession>
<feature type="domain" description="DUF4326" evidence="1">
    <location>
        <begin position="7"/>
        <end position="86"/>
    </location>
</feature>
<comment type="caution">
    <text evidence="2">The sequence shown here is derived from an EMBL/GenBank/DDBJ whole genome shotgun (WGS) entry which is preliminary data.</text>
</comment>
<dbReference type="RefSeq" id="WP_275236478.1">
    <property type="nucleotide sequence ID" value="NZ_JARFJC010000003.1"/>
</dbReference>
<dbReference type="Proteomes" id="UP001528912">
    <property type="component" value="Unassembled WGS sequence"/>
</dbReference>
<organism evidence="2 3">
    <name type="scientific">Luteipulveratus flavus</name>
    <dbReference type="NCBI Taxonomy" id="3031728"/>
    <lineage>
        <taxon>Bacteria</taxon>
        <taxon>Bacillati</taxon>
        <taxon>Actinomycetota</taxon>
        <taxon>Actinomycetes</taxon>
        <taxon>Micrococcales</taxon>
        <taxon>Dermacoccaceae</taxon>
        <taxon>Luteipulveratus</taxon>
    </lineage>
</organism>
<proteinExistence type="predicted"/>
<protein>
    <submittedName>
        <fullName evidence="2">DUF4326 domain-containing protein</fullName>
    </submittedName>
</protein>
<keyword evidence="3" id="KW-1185">Reference proteome</keyword>